<keyword evidence="1" id="KW-0732">Signal</keyword>
<gene>
    <name evidence="2" type="ORF">FPL22_01360</name>
</gene>
<dbReference type="OrthoDB" id="184741at2"/>
<evidence type="ECO:0000313" key="3">
    <source>
        <dbReference type="Proteomes" id="UP000315648"/>
    </source>
</evidence>
<evidence type="ECO:0000256" key="1">
    <source>
        <dbReference type="SAM" id="SignalP"/>
    </source>
</evidence>
<evidence type="ECO:0000313" key="2">
    <source>
        <dbReference type="EMBL" id="TSJ77987.1"/>
    </source>
</evidence>
<organism evidence="2 3">
    <name type="scientific">Rariglobus hedericola</name>
    <dbReference type="NCBI Taxonomy" id="2597822"/>
    <lineage>
        <taxon>Bacteria</taxon>
        <taxon>Pseudomonadati</taxon>
        <taxon>Verrucomicrobiota</taxon>
        <taxon>Opitutia</taxon>
        <taxon>Opitutales</taxon>
        <taxon>Opitutaceae</taxon>
        <taxon>Rariglobus</taxon>
    </lineage>
</organism>
<dbReference type="EMBL" id="VMBG01000001">
    <property type="protein sequence ID" value="TSJ77987.1"/>
    <property type="molecule type" value="Genomic_DNA"/>
</dbReference>
<comment type="caution">
    <text evidence="2">The sequence shown here is derived from an EMBL/GenBank/DDBJ whole genome shotgun (WGS) entry which is preliminary data.</text>
</comment>
<feature type="chain" id="PRO_5022050798" description="Transglutaminase domain-containing protein" evidence="1">
    <location>
        <begin position="32"/>
        <end position="605"/>
    </location>
</feature>
<feature type="signal peptide" evidence="1">
    <location>
        <begin position="1"/>
        <end position="31"/>
    </location>
</feature>
<keyword evidence="3" id="KW-1185">Reference proteome</keyword>
<protein>
    <recommendedName>
        <fullName evidence="4">Transglutaminase domain-containing protein</fullName>
    </recommendedName>
</protein>
<dbReference type="RefSeq" id="WP_144228328.1">
    <property type="nucleotide sequence ID" value="NZ_CBCRVV010000001.1"/>
</dbReference>
<evidence type="ECO:0008006" key="4">
    <source>
        <dbReference type="Google" id="ProtNLM"/>
    </source>
</evidence>
<accession>A0A556QMY9</accession>
<proteinExistence type="predicted"/>
<dbReference type="AlphaFoldDB" id="A0A556QMY9"/>
<sequence>MRVFTRLPVSRFCLRLIWWLCLVACVAQGRAALNTDLPDDWFTRAPTPERLKAVQSSAVSSGWSAVSNRLFAGAIRAYELRQEDAAAAWYHVARWCDVFAQSQSKSGRQWLEALNQVGGIHGNIDQVKIFSLPDEEIAQLLSAETRGWLLGDKAFSESFFNLLTPYDCLPQVMRIVQTLRDSDARLFSEYSQLAIAIALVYDESPPSYWPHWQVSEKTLPRRLPAPLDAFKFLVDADQRRVTLQKLGQLSAGELKFVVDLAAPATELAWAQRTVKFPLADLVKSYESVRYRHDRIDAREYVWTGASYDLEEIRREGGICVDQAYYATQAGKARGVPTLLFSGAGQDGRHAWFGYLGIGRQWVLDAGRYAEQRYVTGVAYDPQTWLELSDHELGFLSEGFRRLSPYRQSWQHQVFAELYLRMHKPAAAAVAARKAVNYERRNLAAWDLLLDASEGAPARTREGLLIEAAQAMQRYPDLNGRYVRALVASLRERGEISAADLEERTLLRRSRGGGRTDMGVDQAVAVMAKSSPADDTRTYRQVLQQYGRGAGVDFYDRVTEPFVAKLITEERKVEAAQIIVQTRAVLKPDAGSQLDLEMKDLADTTK</sequence>
<reference evidence="2 3" key="1">
    <citation type="submission" date="2019-07" db="EMBL/GenBank/DDBJ databases">
        <title>Description of 53C-WASEF.</title>
        <authorList>
            <person name="Pitt A."/>
            <person name="Hahn M.W."/>
        </authorList>
    </citation>
    <scope>NUCLEOTIDE SEQUENCE [LARGE SCALE GENOMIC DNA]</scope>
    <source>
        <strain evidence="2 3">53C-WASEF</strain>
    </source>
</reference>
<name>A0A556QMY9_9BACT</name>
<dbReference type="Proteomes" id="UP000315648">
    <property type="component" value="Unassembled WGS sequence"/>
</dbReference>